<keyword evidence="1" id="KW-0694">RNA-binding</keyword>
<proteinExistence type="predicted"/>
<evidence type="ECO:0000313" key="5">
    <source>
        <dbReference type="Proteomes" id="UP001193441"/>
    </source>
</evidence>
<feature type="compositionally biased region" description="Basic and acidic residues" evidence="2">
    <location>
        <begin position="52"/>
        <end position="62"/>
    </location>
</feature>
<reference evidence="4" key="1">
    <citation type="submission" date="2018-07" db="EMBL/GenBank/DDBJ databases">
        <title>Genetic characterization of Mycoplasma hyopneumoniae, M. hyorhinis and M. flocculare isolates through whole genome sequencing analysis: comparative analysis of sequence types and putative genes involved in virulence.</title>
        <authorList>
            <person name="Fourour S."/>
            <person name="Lucas P."/>
            <person name="Touzain F."/>
            <person name="Tocqueville V."/>
            <person name="Kempf I."/>
            <person name="Marois-Crehan C."/>
        </authorList>
    </citation>
    <scope>NUCLEOTIDE SEQUENCE</scope>
    <source>
        <strain evidence="4">MF22</strain>
    </source>
</reference>
<feature type="region of interest" description="Disordered" evidence="2">
    <location>
        <begin position="52"/>
        <end position="73"/>
    </location>
</feature>
<accession>A0AAW9XE82</accession>
<evidence type="ECO:0000256" key="1">
    <source>
        <dbReference type="ARBA" id="ARBA00022884"/>
    </source>
</evidence>
<sequence>MLKIKNNTTNDKKEQKNKKNQKLIVNEKINFDEKNETEIIKFFKKNNEFSDKNIKKAEKNNKPPESSNVDKGNSIKKSEFKNLTKRRLNRMANISIIYSWQLFNQNIDIEEIKEKYFELTIDQLKLLNFIQKNYSFLKKVISLQLKSNWSWERILPLIRSILLVGAAELFFIPKRIVFNESIEITKIFSVTSDNEFCFVNAVLQKIYNYYETKNLLRN</sequence>
<dbReference type="InterPro" id="IPR006027">
    <property type="entry name" value="NusB_RsmB_TIM44"/>
</dbReference>
<evidence type="ECO:0000256" key="2">
    <source>
        <dbReference type="SAM" id="MobiDB-lite"/>
    </source>
</evidence>
<organism evidence="4 5">
    <name type="scientific">Mesomycoplasma flocculare</name>
    <name type="common">Mycoplasma flocculare</name>
    <dbReference type="NCBI Taxonomy" id="2128"/>
    <lineage>
        <taxon>Bacteria</taxon>
        <taxon>Bacillati</taxon>
        <taxon>Mycoplasmatota</taxon>
        <taxon>Mycoplasmoidales</taxon>
        <taxon>Metamycoplasmataceae</taxon>
        <taxon>Mesomycoplasma</taxon>
    </lineage>
</organism>
<dbReference type="GO" id="GO:0003723">
    <property type="term" value="F:RNA binding"/>
    <property type="evidence" value="ECO:0007669"/>
    <property type="project" value="UniProtKB-KW"/>
</dbReference>
<dbReference type="SUPFAM" id="SSF48013">
    <property type="entry name" value="NusB-like"/>
    <property type="match status" value="1"/>
</dbReference>
<dbReference type="Gene3D" id="1.10.940.10">
    <property type="entry name" value="NusB-like"/>
    <property type="match status" value="1"/>
</dbReference>
<dbReference type="EMBL" id="QQRD01000002">
    <property type="protein sequence ID" value="MXR56673.1"/>
    <property type="molecule type" value="Genomic_DNA"/>
</dbReference>
<dbReference type="AlphaFoldDB" id="A0AAW9XE82"/>
<comment type="caution">
    <text evidence="4">The sequence shown here is derived from an EMBL/GenBank/DDBJ whole genome shotgun (WGS) entry which is preliminary data.</text>
</comment>
<dbReference type="Proteomes" id="UP001193441">
    <property type="component" value="Unassembled WGS sequence"/>
</dbReference>
<feature type="region of interest" description="Disordered" evidence="2">
    <location>
        <begin position="1"/>
        <end position="22"/>
    </location>
</feature>
<gene>
    <name evidence="4" type="ORF">DR094_01530</name>
</gene>
<evidence type="ECO:0000313" key="4">
    <source>
        <dbReference type="EMBL" id="MXR56673.1"/>
    </source>
</evidence>
<name>A0AAW9XE82_MESFC</name>
<dbReference type="GO" id="GO:0006355">
    <property type="term" value="P:regulation of DNA-templated transcription"/>
    <property type="evidence" value="ECO:0007669"/>
    <property type="project" value="InterPro"/>
</dbReference>
<evidence type="ECO:0000259" key="3">
    <source>
        <dbReference type="Pfam" id="PF01029"/>
    </source>
</evidence>
<dbReference type="InterPro" id="IPR035926">
    <property type="entry name" value="NusB-like_sf"/>
</dbReference>
<feature type="domain" description="NusB/RsmB/TIM44" evidence="3">
    <location>
        <begin position="93"/>
        <end position="207"/>
    </location>
</feature>
<dbReference type="Pfam" id="PF01029">
    <property type="entry name" value="NusB"/>
    <property type="match status" value="1"/>
</dbReference>
<protein>
    <submittedName>
        <fullName evidence="4">Transcription antitermination protein NusB</fullName>
    </submittedName>
</protein>